<evidence type="ECO:0000256" key="5">
    <source>
        <dbReference type="ARBA" id="ARBA00022989"/>
    </source>
</evidence>
<comment type="caution">
    <text evidence="11">The sequence shown here is derived from an EMBL/GenBank/DDBJ whole genome shotgun (WGS) entry which is preliminary data.</text>
</comment>
<feature type="transmembrane region" description="Helical" evidence="9">
    <location>
        <begin position="21"/>
        <end position="45"/>
    </location>
</feature>
<keyword evidence="6" id="KW-0764">Sulfate transport</keyword>
<feature type="transmembrane region" description="Helical" evidence="9">
    <location>
        <begin position="225"/>
        <end position="247"/>
    </location>
</feature>
<organism evidence="11 12">
    <name type="scientific">Xanthomonas sacchari</name>
    <dbReference type="NCBI Taxonomy" id="56458"/>
    <lineage>
        <taxon>Bacteria</taxon>
        <taxon>Pseudomonadati</taxon>
        <taxon>Pseudomonadota</taxon>
        <taxon>Gammaproteobacteria</taxon>
        <taxon>Lysobacterales</taxon>
        <taxon>Lysobacteraceae</taxon>
        <taxon>Xanthomonas</taxon>
    </lineage>
</organism>
<keyword evidence="5 9" id="KW-1133">Transmembrane helix</keyword>
<keyword evidence="3 9" id="KW-0813">Transport</keyword>
<feature type="transmembrane region" description="Helical" evidence="9">
    <location>
        <begin position="276"/>
        <end position="294"/>
    </location>
</feature>
<comment type="subcellular location">
    <subcellularLocation>
        <location evidence="1 9">Cell membrane</location>
        <topology evidence="1 9">Multi-pass membrane protein</topology>
    </subcellularLocation>
</comment>
<dbReference type="Proteomes" id="UP001320843">
    <property type="component" value="Unassembled WGS sequence"/>
</dbReference>
<evidence type="ECO:0000256" key="6">
    <source>
        <dbReference type="ARBA" id="ARBA00023032"/>
    </source>
</evidence>
<dbReference type="SUPFAM" id="SSF161098">
    <property type="entry name" value="MetI-like"/>
    <property type="match status" value="2"/>
</dbReference>
<evidence type="ECO:0000256" key="7">
    <source>
        <dbReference type="ARBA" id="ARBA00023136"/>
    </source>
</evidence>
<name>A0ABT3DRP2_9XANT</name>
<dbReference type="RefSeq" id="WP_318526908.1">
    <property type="nucleotide sequence ID" value="NZ_CP099530.1"/>
</dbReference>
<keyword evidence="12" id="KW-1185">Reference proteome</keyword>
<evidence type="ECO:0000256" key="4">
    <source>
        <dbReference type="ARBA" id="ARBA00022692"/>
    </source>
</evidence>
<reference evidence="11 12" key="1">
    <citation type="submission" date="2022-06" db="EMBL/GenBank/DDBJ databases">
        <title>Dynamics of rice microbiomes reveals core vertical transmitted seed endophytes.</title>
        <authorList>
            <person name="Liao K."/>
            <person name="Zhang X."/>
        </authorList>
    </citation>
    <scope>NUCLEOTIDE SEQUENCE [LARGE SCALE GENOMIC DNA]</scope>
    <source>
        <strain evidence="11 12">YT10-10-1</strain>
    </source>
</reference>
<feature type="transmembrane region" description="Helical" evidence="9">
    <location>
        <begin position="65"/>
        <end position="94"/>
    </location>
</feature>
<dbReference type="PANTHER" id="PTHR30406">
    <property type="entry name" value="SULFATE TRANSPORT SYSTEM PERMEASE PROTEIN"/>
    <property type="match status" value="1"/>
</dbReference>
<accession>A0ABT3DRP2</accession>
<evidence type="ECO:0000313" key="11">
    <source>
        <dbReference type="EMBL" id="MCW0397669.1"/>
    </source>
</evidence>
<evidence type="ECO:0000259" key="10">
    <source>
        <dbReference type="PROSITE" id="PS50928"/>
    </source>
</evidence>
<keyword evidence="4 9" id="KW-0812">Transmembrane</keyword>
<sequence>MAVTAAAVARAPRQRRVMPGLGLSLGITLTWLGLVVLIPLFAVLLKTSGLGWDGVWRVWSEPRVLAALRLSFGTALAAAAFNAVMGTWVAWVFVRYRFPGKRLFDAMIDLPFALPTAVAGIALTALYGSNGWIGRWLEQPTQALAASLPTLAWWWPRLALLLALAATGYALLRRSQALLPAPLRVLQRLLGTVAVLSLAALGVGGLLIGYVGLMQVSGASGVKVAYAPLGIVVALVFVGLPFVVRIVQPVLAEAERELEEAAATLGAGRWQTVRRVVLPTLWPAVLTGFALAFARGVGEYGSVIFIAGNLPDATEIAPLLITIRLEEFDYGGASAIAAAMLLLSLLSLLLVNGAQAWFARRGRAVA</sequence>
<dbReference type="PANTHER" id="PTHR30406:SF8">
    <property type="entry name" value="SULFATE TRANSPORT SYSTEM PERMEASE PROTEIN CYST"/>
    <property type="match status" value="1"/>
</dbReference>
<feature type="transmembrane region" description="Helical" evidence="9">
    <location>
        <begin position="193"/>
        <end position="213"/>
    </location>
</feature>
<gene>
    <name evidence="11" type="ORF">NB700_000225</name>
</gene>
<evidence type="ECO:0000256" key="9">
    <source>
        <dbReference type="RuleBase" id="RU363032"/>
    </source>
</evidence>
<comment type="subunit">
    <text evidence="2">The complex is composed of two ATP-binding proteins (CysA), two transmembrane proteins (CysT and CysW) and a solute-binding protein (CysP).</text>
</comment>
<dbReference type="EMBL" id="JANFWR010000001">
    <property type="protein sequence ID" value="MCW0397669.1"/>
    <property type="molecule type" value="Genomic_DNA"/>
</dbReference>
<evidence type="ECO:0000256" key="8">
    <source>
        <dbReference type="ARBA" id="ARBA00025323"/>
    </source>
</evidence>
<evidence type="ECO:0000313" key="12">
    <source>
        <dbReference type="Proteomes" id="UP001320843"/>
    </source>
</evidence>
<dbReference type="Pfam" id="PF00528">
    <property type="entry name" value="BPD_transp_1"/>
    <property type="match status" value="1"/>
</dbReference>
<dbReference type="InterPro" id="IPR000515">
    <property type="entry name" value="MetI-like"/>
</dbReference>
<dbReference type="CDD" id="cd06261">
    <property type="entry name" value="TM_PBP2"/>
    <property type="match status" value="1"/>
</dbReference>
<dbReference type="InterPro" id="IPR005667">
    <property type="entry name" value="Sulph_transpt2"/>
</dbReference>
<dbReference type="PROSITE" id="PS50928">
    <property type="entry name" value="ABC_TM1"/>
    <property type="match status" value="1"/>
</dbReference>
<comment type="similarity">
    <text evidence="9">Belongs to the binding-protein-dependent transport system permease family.</text>
</comment>
<evidence type="ECO:0000256" key="3">
    <source>
        <dbReference type="ARBA" id="ARBA00022448"/>
    </source>
</evidence>
<feature type="transmembrane region" description="Helical" evidence="9">
    <location>
        <begin position="330"/>
        <end position="351"/>
    </location>
</feature>
<keyword evidence="7 9" id="KW-0472">Membrane</keyword>
<evidence type="ECO:0000256" key="2">
    <source>
        <dbReference type="ARBA" id="ARBA00011779"/>
    </source>
</evidence>
<comment type="function">
    <text evidence="8">Part of the ABC transporter complex CysAWTP (TC 3.A.1.6.1) involved in sulfate/thiosulfate import. Probably responsible for the translocation of the substrate across the membrane.</text>
</comment>
<feature type="transmembrane region" description="Helical" evidence="9">
    <location>
        <begin position="106"/>
        <end position="127"/>
    </location>
</feature>
<dbReference type="Gene3D" id="1.10.3720.10">
    <property type="entry name" value="MetI-like"/>
    <property type="match status" value="1"/>
</dbReference>
<dbReference type="InterPro" id="IPR035906">
    <property type="entry name" value="MetI-like_sf"/>
</dbReference>
<protein>
    <recommendedName>
        <fullName evidence="10">ABC transmembrane type-1 domain-containing protein</fullName>
    </recommendedName>
</protein>
<evidence type="ECO:0000256" key="1">
    <source>
        <dbReference type="ARBA" id="ARBA00004651"/>
    </source>
</evidence>
<feature type="domain" description="ABC transmembrane type-1" evidence="10">
    <location>
        <begin position="68"/>
        <end position="351"/>
    </location>
</feature>
<feature type="transmembrane region" description="Helical" evidence="9">
    <location>
        <begin position="154"/>
        <end position="172"/>
    </location>
</feature>
<proteinExistence type="inferred from homology"/>